<proteinExistence type="predicted"/>
<keyword evidence="1" id="KW-0812">Transmembrane</keyword>
<evidence type="ECO:0000313" key="3">
    <source>
        <dbReference type="EMBL" id="MBB3109263.1"/>
    </source>
</evidence>
<feature type="transmembrane region" description="Helical" evidence="1">
    <location>
        <begin position="34"/>
        <end position="53"/>
    </location>
</feature>
<comment type="caution">
    <text evidence="3">The sequence shown here is derived from an EMBL/GenBank/DDBJ whole genome shotgun (WGS) entry which is preliminary data.</text>
</comment>
<dbReference type="Proteomes" id="UP000570361">
    <property type="component" value="Unassembled WGS sequence"/>
</dbReference>
<keyword evidence="4" id="KW-1185">Reference proteome</keyword>
<sequence length="209" mass="22468">MNDGFFAVWLLAIGLILYLTGWQTQVADQTSRMAVAAFLTGVTLLHGLAVPIGGGIVTLQGSAAWALLWAFIAVICIRNFLQSLFVILCAVLGGAVWLWIRFMYATDPVFLFFHPGLDGAIIAGFLAGMLTERFAMQAAIIAIAASIAQFSAILMPGKPIEPITIGMLSWWDGAVAALAASRLTWNVKAGIRHVSKWFSEGTRERGGNP</sequence>
<dbReference type="InterPro" id="IPR014617">
    <property type="entry name" value="YphA_Bacsu"/>
</dbReference>
<evidence type="ECO:0000256" key="1">
    <source>
        <dbReference type="SAM" id="Phobius"/>
    </source>
</evidence>
<reference evidence="3 4" key="1">
    <citation type="submission" date="2020-08" db="EMBL/GenBank/DDBJ databases">
        <title>Genomic Encyclopedia of Type Strains, Phase III (KMG-III): the genomes of soil and plant-associated and newly described type strains.</title>
        <authorList>
            <person name="Whitman W."/>
        </authorList>
    </citation>
    <scope>NUCLEOTIDE SEQUENCE [LARGE SCALE GENOMIC DNA]</scope>
    <source>
        <strain evidence="3 4">CECT 5862</strain>
    </source>
</reference>
<keyword evidence="1" id="KW-1133">Transmembrane helix</keyword>
<feature type="transmembrane region" description="Helical" evidence="1">
    <location>
        <begin position="138"/>
        <end position="157"/>
    </location>
</feature>
<feature type="transmembrane region" description="Helical" evidence="1">
    <location>
        <begin position="84"/>
        <end position="104"/>
    </location>
</feature>
<dbReference type="PROSITE" id="PS00498">
    <property type="entry name" value="TYROSINASE_2"/>
    <property type="match status" value="1"/>
</dbReference>
<evidence type="ECO:0000313" key="4">
    <source>
        <dbReference type="Proteomes" id="UP000570361"/>
    </source>
</evidence>
<protein>
    <recommendedName>
        <fullName evidence="2">Tyrosinase copper-binding domain-containing protein</fullName>
    </recommendedName>
</protein>
<accession>A0A7W5AUY6</accession>
<name>A0A7W5AUY6_9BACL</name>
<organism evidence="3 4">
    <name type="scientific">Paenibacillus phyllosphaerae</name>
    <dbReference type="NCBI Taxonomy" id="274593"/>
    <lineage>
        <taxon>Bacteria</taxon>
        <taxon>Bacillati</taxon>
        <taxon>Bacillota</taxon>
        <taxon>Bacilli</taxon>
        <taxon>Bacillales</taxon>
        <taxon>Paenibacillaceae</taxon>
        <taxon>Paenibacillus</taxon>
    </lineage>
</organism>
<feature type="transmembrane region" description="Helical" evidence="1">
    <location>
        <begin position="6"/>
        <end position="22"/>
    </location>
</feature>
<dbReference type="RefSeq" id="WP_183598156.1">
    <property type="nucleotide sequence ID" value="NZ_JACHXK010000002.1"/>
</dbReference>
<dbReference type="AlphaFoldDB" id="A0A7W5AUY6"/>
<feature type="transmembrane region" description="Helical" evidence="1">
    <location>
        <begin position="110"/>
        <end position="131"/>
    </location>
</feature>
<dbReference type="InterPro" id="IPR002227">
    <property type="entry name" value="Tyrosinase_Cu-bd"/>
</dbReference>
<dbReference type="GO" id="GO:0016491">
    <property type="term" value="F:oxidoreductase activity"/>
    <property type="evidence" value="ECO:0007669"/>
    <property type="project" value="InterPro"/>
</dbReference>
<feature type="transmembrane region" description="Helical" evidence="1">
    <location>
        <begin position="59"/>
        <end position="77"/>
    </location>
</feature>
<keyword evidence="1" id="KW-0472">Membrane</keyword>
<dbReference type="Pfam" id="PF24124">
    <property type="entry name" value="YphA"/>
    <property type="match status" value="1"/>
</dbReference>
<evidence type="ECO:0000259" key="2">
    <source>
        <dbReference type="PROSITE" id="PS00498"/>
    </source>
</evidence>
<dbReference type="EMBL" id="JACHXK010000002">
    <property type="protein sequence ID" value="MBB3109263.1"/>
    <property type="molecule type" value="Genomic_DNA"/>
</dbReference>
<feature type="domain" description="Tyrosinase copper-binding" evidence="2">
    <location>
        <begin position="107"/>
        <end position="118"/>
    </location>
</feature>
<gene>
    <name evidence="3" type="ORF">FHS18_001315</name>
</gene>